<dbReference type="AlphaFoldDB" id="A0A1Z3HGP8"/>
<protein>
    <submittedName>
        <fullName evidence="1">Uncharacterized protein</fullName>
    </submittedName>
</protein>
<dbReference type="KEGG" id="hhg:XM38_003930"/>
<keyword evidence="2" id="KW-1185">Reference proteome</keyword>
<evidence type="ECO:0000313" key="2">
    <source>
        <dbReference type="Proteomes" id="UP000191901"/>
    </source>
</evidence>
<gene>
    <name evidence="1" type="ORF">XM38_003930</name>
</gene>
<dbReference type="Proteomes" id="UP000191901">
    <property type="component" value="Chromosome"/>
</dbReference>
<dbReference type="EMBL" id="CP021983">
    <property type="protein sequence ID" value="ASC69466.1"/>
    <property type="molecule type" value="Genomic_DNA"/>
</dbReference>
<accession>A0A1Z3HGP8</accession>
<name>A0A1Z3HGP8_9CYAN</name>
<organism evidence="1 2">
    <name type="scientific">Halomicronema hongdechloris C2206</name>
    <dbReference type="NCBI Taxonomy" id="1641165"/>
    <lineage>
        <taxon>Bacteria</taxon>
        <taxon>Bacillati</taxon>
        <taxon>Cyanobacteriota</taxon>
        <taxon>Cyanophyceae</taxon>
        <taxon>Nodosilineales</taxon>
        <taxon>Nodosilineaceae</taxon>
        <taxon>Halomicronema</taxon>
    </lineage>
</organism>
<sequence>MGTGRALCPSNYWDWLNYDYYQREQICSIGSGAVESGIKQIGRRIKISGAQWSEDNVPQVLAHRCTYLNGMIGKPR</sequence>
<reference evidence="1 2" key="1">
    <citation type="journal article" date="2016" name="Biochim. Biophys. Acta">
        <title>Characterization of red-shifted phycobilisomes isolated from the chlorophyll f-containing cyanobacterium Halomicronema hongdechloris.</title>
        <authorList>
            <person name="Li Y."/>
            <person name="Lin Y."/>
            <person name="Garvey C.J."/>
            <person name="Birch D."/>
            <person name="Corkery R.W."/>
            <person name="Loughlin P.C."/>
            <person name="Scheer H."/>
            <person name="Willows R.D."/>
            <person name="Chen M."/>
        </authorList>
    </citation>
    <scope>NUCLEOTIDE SEQUENCE [LARGE SCALE GENOMIC DNA]</scope>
    <source>
        <strain evidence="1 2">C2206</strain>
    </source>
</reference>
<evidence type="ECO:0000313" key="1">
    <source>
        <dbReference type="EMBL" id="ASC69466.1"/>
    </source>
</evidence>
<proteinExistence type="predicted"/>